<feature type="transmembrane region" description="Helical" evidence="6">
    <location>
        <begin position="284"/>
        <end position="306"/>
    </location>
</feature>
<feature type="transmembrane region" description="Helical" evidence="6">
    <location>
        <begin position="356"/>
        <end position="374"/>
    </location>
</feature>
<evidence type="ECO:0000256" key="2">
    <source>
        <dbReference type="ARBA" id="ARBA00022475"/>
    </source>
</evidence>
<evidence type="ECO:0000256" key="3">
    <source>
        <dbReference type="ARBA" id="ARBA00022692"/>
    </source>
</evidence>
<protein>
    <submittedName>
        <fullName evidence="7">Uncharacterized protein</fullName>
    </submittedName>
</protein>
<feature type="transmembrane region" description="Helical" evidence="6">
    <location>
        <begin position="142"/>
        <end position="163"/>
    </location>
</feature>
<evidence type="ECO:0000256" key="6">
    <source>
        <dbReference type="SAM" id="Phobius"/>
    </source>
</evidence>
<feature type="transmembrane region" description="Helical" evidence="6">
    <location>
        <begin position="380"/>
        <end position="402"/>
    </location>
</feature>
<dbReference type="PANTHER" id="PTHR30250:SF11">
    <property type="entry name" value="O-ANTIGEN TRANSPORTER-RELATED"/>
    <property type="match status" value="1"/>
</dbReference>
<dbReference type="PANTHER" id="PTHR30250">
    <property type="entry name" value="PST FAMILY PREDICTED COLANIC ACID TRANSPORTER"/>
    <property type="match status" value="1"/>
</dbReference>
<feature type="transmembrane region" description="Helical" evidence="6">
    <location>
        <begin position="41"/>
        <end position="65"/>
    </location>
</feature>
<dbReference type="InterPro" id="IPR050833">
    <property type="entry name" value="Poly_Biosynth_Transport"/>
</dbReference>
<evidence type="ECO:0000313" key="7">
    <source>
        <dbReference type="EMBL" id="QEO13546.1"/>
    </source>
</evidence>
<keyword evidence="5 6" id="KW-0472">Membrane</keyword>
<keyword evidence="3 6" id="KW-0812">Transmembrane</keyword>
<dbReference type="OrthoDB" id="3733304at2"/>
<dbReference type="KEGG" id="ail:FLP10_03275"/>
<keyword evidence="2" id="KW-1003">Cell membrane</keyword>
<keyword evidence="4 6" id="KW-1133">Transmembrane helix</keyword>
<accession>A0A5C1YC25</accession>
<dbReference type="AlphaFoldDB" id="A0A5C1YC25"/>
<evidence type="ECO:0000256" key="4">
    <source>
        <dbReference type="ARBA" id="ARBA00022989"/>
    </source>
</evidence>
<feature type="transmembrane region" description="Helical" evidence="6">
    <location>
        <begin position="169"/>
        <end position="190"/>
    </location>
</feature>
<dbReference type="Proteomes" id="UP000324678">
    <property type="component" value="Chromosome"/>
</dbReference>
<dbReference type="RefSeq" id="WP_149159569.1">
    <property type="nucleotide sequence ID" value="NZ_CP043505.1"/>
</dbReference>
<gene>
    <name evidence="7" type="ORF">FLP10_03275</name>
</gene>
<sequence length="426" mass="44062">MTGARRLLRVGGGYGLSVVVSGIVSIAVIPTVIIAAGERAWTTIAVAQAVAGFAYVIAAFGWGVTGPTEVAGLPPAARGRYFFDSLLSRAWLNAAAVAISIPLAILLAGGDPVLAALTVTSGILVALGSGWFYVGEGSPLRFLLLDTLPRVLGTVAGALVLIATRDARWFAALQLAGVVVAAVICGIDILRRYRGWSFTASPRRALHNLRGQTAPVTMAATTSLYVNVPVIIVQLFLPSATAVYALAERMVRLALYATRPIVQVAQGYVPVPEPERLIGRARRVTMLALALGLAGGVAFAVLGPWASGVLSGGTLQLSWALAGAMAANFAALLASQLTGFACLTALGLAKVLARSTIVGAVVGTVLMIPLTIWFGVVGLAWGLAISELAVLGVQLAALRVAFRHPERVPDRSNVDTGALEPPVIEP</sequence>
<evidence type="ECO:0000256" key="1">
    <source>
        <dbReference type="ARBA" id="ARBA00004651"/>
    </source>
</evidence>
<feature type="transmembrane region" description="Helical" evidence="6">
    <location>
        <begin position="113"/>
        <end position="135"/>
    </location>
</feature>
<organism evidence="7 8">
    <name type="scientific">Agromyces intestinalis</name>
    <dbReference type="NCBI Taxonomy" id="2592652"/>
    <lineage>
        <taxon>Bacteria</taxon>
        <taxon>Bacillati</taxon>
        <taxon>Actinomycetota</taxon>
        <taxon>Actinomycetes</taxon>
        <taxon>Micrococcales</taxon>
        <taxon>Microbacteriaceae</taxon>
        <taxon>Agromyces</taxon>
    </lineage>
</organism>
<proteinExistence type="predicted"/>
<feature type="transmembrane region" description="Helical" evidence="6">
    <location>
        <begin position="86"/>
        <end position="107"/>
    </location>
</feature>
<feature type="transmembrane region" description="Helical" evidence="6">
    <location>
        <begin position="12"/>
        <end position="35"/>
    </location>
</feature>
<keyword evidence="8" id="KW-1185">Reference proteome</keyword>
<evidence type="ECO:0000313" key="8">
    <source>
        <dbReference type="Proteomes" id="UP000324678"/>
    </source>
</evidence>
<name>A0A5C1YC25_9MICO</name>
<evidence type="ECO:0000256" key="5">
    <source>
        <dbReference type="ARBA" id="ARBA00023136"/>
    </source>
</evidence>
<dbReference type="GO" id="GO:0005886">
    <property type="term" value="C:plasma membrane"/>
    <property type="evidence" value="ECO:0007669"/>
    <property type="project" value="UniProtKB-SubCell"/>
</dbReference>
<comment type="subcellular location">
    <subcellularLocation>
        <location evidence="1">Cell membrane</location>
        <topology evidence="1">Multi-pass membrane protein</topology>
    </subcellularLocation>
</comment>
<feature type="transmembrane region" description="Helical" evidence="6">
    <location>
        <begin position="326"/>
        <end position="349"/>
    </location>
</feature>
<reference evidence="7 8" key="1">
    <citation type="submission" date="2019-09" db="EMBL/GenBank/DDBJ databases">
        <title>Genome sequencing of strain KACC 19306.</title>
        <authorList>
            <person name="Heo J."/>
            <person name="Kim S.-J."/>
            <person name="Kim J.-S."/>
            <person name="Hong S.-B."/>
            <person name="Kwon S.-W."/>
        </authorList>
    </citation>
    <scope>NUCLEOTIDE SEQUENCE [LARGE SCALE GENOMIC DNA]</scope>
    <source>
        <strain evidence="7 8">KACC 19306</strain>
    </source>
</reference>
<dbReference type="EMBL" id="CP043505">
    <property type="protein sequence ID" value="QEO13546.1"/>
    <property type="molecule type" value="Genomic_DNA"/>
</dbReference>